<dbReference type="EMBL" id="CAJNNW010005296">
    <property type="protein sequence ID" value="CAE8647284.1"/>
    <property type="molecule type" value="Genomic_DNA"/>
</dbReference>
<feature type="non-terminal residue" evidence="2">
    <location>
        <position position="1"/>
    </location>
</feature>
<evidence type="ECO:0000313" key="3">
    <source>
        <dbReference type="Proteomes" id="UP000626109"/>
    </source>
</evidence>
<accession>A0A813IBE4</accession>
<dbReference type="GO" id="GO:0003723">
    <property type="term" value="F:RNA binding"/>
    <property type="evidence" value="ECO:0007669"/>
    <property type="project" value="InterPro"/>
</dbReference>
<protein>
    <recommendedName>
        <fullName evidence="1">S1 motif domain-containing protein</fullName>
    </recommendedName>
</protein>
<dbReference type="Pfam" id="PF21266">
    <property type="entry name" value="S1_RRP4"/>
    <property type="match status" value="1"/>
</dbReference>
<dbReference type="PANTHER" id="PTHR21321:SF4">
    <property type="entry name" value="EXOSOME COMPLEX COMPONENT RRP4"/>
    <property type="match status" value="1"/>
</dbReference>
<dbReference type="GO" id="GO:0071051">
    <property type="term" value="P:poly(A)-dependent snoRNA 3'-end processing"/>
    <property type="evidence" value="ECO:0007669"/>
    <property type="project" value="TreeGrafter"/>
</dbReference>
<evidence type="ECO:0000313" key="2">
    <source>
        <dbReference type="EMBL" id="CAE8647284.1"/>
    </source>
</evidence>
<evidence type="ECO:0000259" key="1">
    <source>
        <dbReference type="SMART" id="SM00316"/>
    </source>
</evidence>
<dbReference type="GO" id="GO:0034475">
    <property type="term" value="P:U4 snRNA 3'-end processing"/>
    <property type="evidence" value="ECO:0007669"/>
    <property type="project" value="TreeGrafter"/>
</dbReference>
<proteinExistence type="predicted"/>
<dbReference type="GO" id="GO:0071038">
    <property type="term" value="P:TRAMP-dependent tRNA surveillance pathway"/>
    <property type="evidence" value="ECO:0007669"/>
    <property type="project" value="TreeGrafter"/>
</dbReference>
<dbReference type="InterPro" id="IPR012340">
    <property type="entry name" value="NA-bd_OB-fold"/>
</dbReference>
<feature type="domain" description="S1 motif" evidence="1">
    <location>
        <begin position="17"/>
        <end position="97"/>
    </location>
</feature>
<dbReference type="InterPro" id="IPR026699">
    <property type="entry name" value="Exosome_RNA_bind1/RRP40/RRP4"/>
</dbReference>
<reference evidence="2" key="1">
    <citation type="submission" date="2021-02" db="EMBL/GenBank/DDBJ databases">
        <authorList>
            <person name="Dougan E. K."/>
            <person name="Rhodes N."/>
            <person name="Thang M."/>
            <person name="Chan C."/>
        </authorList>
    </citation>
    <scope>NUCLEOTIDE SEQUENCE</scope>
</reference>
<comment type="caution">
    <text evidence="2">The sequence shown here is derived from an EMBL/GenBank/DDBJ whole genome shotgun (WGS) entry which is preliminary data.</text>
</comment>
<dbReference type="GO" id="GO:0071035">
    <property type="term" value="P:nuclear polyadenylation-dependent rRNA catabolic process"/>
    <property type="evidence" value="ECO:0007669"/>
    <property type="project" value="TreeGrafter"/>
</dbReference>
<dbReference type="GO" id="GO:0000176">
    <property type="term" value="C:nuclear exosome (RNase complex)"/>
    <property type="evidence" value="ECO:0007669"/>
    <property type="project" value="TreeGrafter"/>
</dbReference>
<dbReference type="GO" id="GO:0000467">
    <property type="term" value="P:exonucleolytic trimming to generate mature 3'-end of 5.8S rRNA from tricistronic rRNA transcript (SSU-rRNA, 5.8S rRNA, LSU-rRNA)"/>
    <property type="evidence" value="ECO:0007669"/>
    <property type="project" value="TreeGrafter"/>
</dbReference>
<organism evidence="2 3">
    <name type="scientific">Polarella glacialis</name>
    <name type="common">Dinoflagellate</name>
    <dbReference type="NCBI Taxonomy" id="89957"/>
    <lineage>
        <taxon>Eukaryota</taxon>
        <taxon>Sar</taxon>
        <taxon>Alveolata</taxon>
        <taxon>Dinophyceae</taxon>
        <taxon>Suessiales</taxon>
        <taxon>Suessiaceae</taxon>
        <taxon>Polarella</taxon>
    </lineage>
</organism>
<dbReference type="GO" id="GO:0071034">
    <property type="term" value="P:CUT catabolic process"/>
    <property type="evidence" value="ECO:0007669"/>
    <property type="project" value="TreeGrafter"/>
</dbReference>
<sequence>VNKLLYVRPLKTRYVGAVGDVVVGRIVEVQTERWAVDVGTAQLAYLHIGAIQLPGNVQRRRTDEDTLRMREFFEENDLISAEVQKVGETGELALQTRSNRYGKLQNGALANLPSVYVRLWGHLIGV</sequence>
<dbReference type="InterPro" id="IPR003029">
    <property type="entry name" value="S1_domain"/>
</dbReference>
<dbReference type="Gene3D" id="2.40.50.140">
    <property type="entry name" value="Nucleic acid-binding proteins"/>
    <property type="match status" value="1"/>
</dbReference>
<dbReference type="SUPFAM" id="SSF50249">
    <property type="entry name" value="Nucleic acid-binding proteins"/>
    <property type="match status" value="1"/>
</dbReference>
<gene>
    <name evidence="2" type="ORF">PGLA2088_LOCUS5544</name>
</gene>
<dbReference type="InterPro" id="IPR048565">
    <property type="entry name" value="S1_RRP4"/>
</dbReference>
<dbReference type="CDD" id="cd05789">
    <property type="entry name" value="S1_Rrp4"/>
    <property type="match status" value="1"/>
</dbReference>
<dbReference type="Proteomes" id="UP000626109">
    <property type="component" value="Unassembled WGS sequence"/>
</dbReference>
<name>A0A813IBE4_POLGL</name>
<dbReference type="SMART" id="SM00316">
    <property type="entry name" value="S1"/>
    <property type="match status" value="1"/>
</dbReference>
<dbReference type="PANTHER" id="PTHR21321">
    <property type="entry name" value="PNAS-3 RELATED"/>
    <property type="match status" value="1"/>
</dbReference>
<feature type="non-terminal residue" evidence="2">
    <location>
        <position position="126"/>
    </location>
</feature>
<dbReference type="GO" id="GO:0000177">
    <property type="term" value="C:cytoplasmic exosome (RNase complex)"/>
    <property type="evidence" value="ECO:0007669"/>
    <property type="project" value="TreeGrafter"/>
</dbReference>
<dbReference type="AlphaFoldDB" id="A0A813IBE4"/>